<evidence type="ECO:0000256" key="2">
    <source>
        <dbReference type="ARBA" id="ARBA00046328"/>
    </source>
</evidence>
<gene>
    <name evidence="4" type="ORF">BPAG_LOCUS8190</name>
</gene>
<feature type="domain" description="SAP" evidence="3">
    <location>
        <begin position="98"/>
        <end position="132"/>
    </location>
</feature>
<dbReference type="SUPFAM" id="SSF68906">
    <property type="entry name" value="SAP domain"/>
    <property type="match status" value="1"/>
</dbReference>
<comment type="similarity">
    <text evidence="2">Belongs to the SAP domain-containing ribonucleoprotein family.</text>
</comment>
<evidence type="ECO:0000313" key="5">
    <source>
        <dbReference type="Proteomes" id="UP000278627"/>
    </source>
</evidence>
<name>A0A0N4TIY8_BRUPA</name>
<evidence type="ECO:0000259" key="3">
    <source>
        <dbReference type="PROSITE" id="PS50800"/>
    </source>
</evidence>
<dbReference type="Gene3D" id="1.10.720.30">
    <property type="entry name" value="SAP domain"/>
    <property type="match status" value="1"/>
</dbReference>
<accession>A0A0N4TIY8</accession>
<dbReference type="InterPro" id="IPR036361">
    <property type="entry name" value="SAP_dom_sf"/>
</dbReference>
<evidence type="ECO:0000313" key="6">
    <source>
        <dbReference type="WBParaSite" id="BPAG_0000822801-mRNA-1"/>
    </source>
</evidence>
<reference evidence="4 5" key="2">
    <citation type="submission" date="2018-11" db="EMBL/GenBank/DDBJ databases">
        <authorList>
            <consortium name="Pathogen Informatics"/>
        </authorList>
    </citation>
    <scope>NUCLEOTIDE SEQUENCE [LARGE SCALE GENOMIC DNA]</scope>
</reference>
<keyword evidence="5" id="KW-1185">Reference proteome</keyword>
<dbReference type="SMART" id="SM00513">
    <property type="entry name" value="SAP"/>
    <property type="match status" value="1"/>
</dbReference>
<dbReference type="PANTHER" id="PTHR46551:SF1">
    <property type="entry name" value="SAP DOMAIN-CONTAINING RIBONUCLEOPROTEIN"/>
    <property type="match status" value="1"/>
</dbReference>
<dbReference type="GO" id="GO:0005634">
    <property type="term" value="C:nucleus"/>
    <property type="evidence" value="ECO:0007669"/>
    <property type="project" value="TreeGrafter"/>
</dbReference>
<organism evidence="6">
    <name type="scientific">Brugia pahangi</name>
    <name type="common">Filarial nematode worm</name>
    <dbReference type="NCBI Taxonomy" id="6280"/>
    <lineage>
        <taxon>Eukaryota</taxon>
        <taxon>Metazoa</taxon>
        <taxon>Ecdysozoa</taxon>
        <taxon>Nematoda</taxon>
        <taxon>Chromadorea</taxon>
        <taxon>Rhabditida</taxon>
        <taxon>Spirurina</taxon>
        <taxon>Spiruromorpha</taxon>
        <taxon>Filarioidea</taxon>
        <taxon>Onchocercidae</taxon>
        <taxon>Brugia</taxon>
    </lineage>
</organism>
<dbReference type="InterPro" id="IPR040746">
    <property type="entry name" value="THO1_MOS11_C"/>
</dbReference>
<sequence>VLEIRFHNASALLTVRRNRKQHTEYLAFSRVPDSKQVRESVCFHFECYISSLKGRALVTELCAISNLKGCFREYTSTTMSAKDLSKMTMHSVRICLFIDSLQVVQLREQLRSRGLPTDGTKVALIERLKASYAAEDTILNSDATASKESLEETVLEGAINEDDILGPDTIVKKKEDLAAALSSASAITPSVPIIRKSKSIQKVEANEKTEAMINSFDAKLKRAQRFGLPLSDEQMKQKRAERFGMQLGADANIGEILAEKKKKRAERFGVVSETEKMQEILNKRARRFGGVNKSSAVVADKVEKASLEVLEKRGKRFGLCSEEAELEIKKQRRAERFGLNK</sequence>
<dbReference type="STRING" id="6280.A0A0N4TIY8"/>
<keyword evidence="1" id="KW-0597">Phosphoprotein</keyword>
<evidence type="ECO:0000313" key="4">
    <source>
        <dbReference type="EMBL" id="VDN89376.1"/>
    </source>
</evidence>
<reference evidence="6" key="1">
    <citation type="submission" date="2017-02" db="UniProtKB">
        <authorList>
            <consortium name="WormBaseParasite"/>
        </authorList>
    </citation>
    <scope>IDENTIFICATION</scope>
</reference>
<dbReference type="PANTHER" id="PTHR46551">
    <property type="entry name" value="SAP DOMAIN-CONTAINING RIBONUCLEOPROTEIN"/>
    <property type="match status" value="1"/>
</dbReference>
<dbReference type="Proteomes" id="UP000278627">
    <property type="component" value="Unassembled WGS sequence"/>
</dbReference>
<dbReference type="WBParaSite" id="BPAG_0000822801-mRNA-1">
    <property type="protein sequence ID" value="BPAG_0000822801-mRNA-1"/>
    <property type="gene ID" value="BPAG_0000822801"/>
</dbReference>
<dbReference type="Pfam" id="PF02037">
    <property type="entry name" value="SAP"/>
    <property type="match status" value="1"/>
</dbReference>
<proteinExistence type="inferred from homology"/>
<dbReference type="GO" id="GO:0016973">
    <property type="term" value="P:poly(A)+ mRNA export from nucleus"/>
    <property type="evidence" value="ECO:0007669"/>
    <property type="project" value="TreeGrafter"/>
</dbReference>
<evidence type="ECO:0000256" key="1">
    <source>
        <dbReference type="ARBA" id="ARBA00022553"/>
    </source>
</evidence>
<dbReference type="InterPro" id="IPR052240">
    <property type="entry name" value="SAP_domain_ribonucleoprotein"/>
</dbReference>
<protein>
    <submittedName>
        <fullName evidence="6">SAP domain-containing protein</fullName>
    </submittedName>
</protein>
<dbReference type="AlphaFoldDB" id="A0A0N4TIY8"/>
<dbReference type="EMBL" id="UZAD01013131">
    <property type="protein sequence ID" value="VDN89376.1"/>
    <property type="molecule type" value="Genomic_DNA"/>
</dbReference>
<dbReference type="PROSITE" id="PS50800">
    <property type="entry name" value="SAP"/>
    <property type="match status" value="1"/>
</dbReference>
<dbReference type="Pfam" id="PF18592">
    <property type="entry name" value="Tho1_MOS11_C"/>
    <property type="match status" value="1"/>
</dbReference>
<dbReference type="InterPro" id="IPR003034">
    <property type="entry name" value="SAP_dom"/>
</dbReference>